<protein>
    <submittedName>
        <fullName evidence="1">Uncharacterized protein</fullName>
    </submittedName>
</protein>
<reference evidence="1" key="1">
    <citation type="submission" date="2014-09" db="EMBL/GenBank/DDBJ databases">
        <authorList>
            <person name="Magalhaes I.L.F."/>
            <person name="Oliveira U."/>
            <person name="Santos F.R."/>
            <person name="Vidigal T.H.D.A."/>
            <person name="Brescovit A.D."/>
            <person name="Santos A.J."/>
        </authorList>
    </citation>
    <scope>NUCLEOTIDE SEQUENCE</scope>
    <source>
        <tissue evidence="1">Shoot tissue taken approximately 20 cm above the soil surface</tissue>
    </source>
</reference>
<accession>A0A0A9G2T0</accession>
<proteinExistence type="predicted"/>
<dbReference type="AlphaFoldDB" id="A0A0A9G2T0"/>
<name>A0A0A9G2T0_ARUDO</name>
<evidence type="ECO:0000313" key="1">
    <source>
        <dbReference type="EMBL" id="JAE19385.1"/>
    </source>
</evidence>
<sequence>MGSERRSRVEELSRGVRWWRSA</sequence>
<dbReference type="EMBL" id="GBRH01178511">
    <property type="protein sequence ID" value="JAE19385.1"/>
    <property type="molecule type" value="Transcribed_RNA"/>
</dbReference>
<organism evidence="1">
    <name type="scientific">Arundo donax</name>
    <name type="common">Giant reed</name>
    <name type="synonym">Donax arundinaceus</name>
    <dbReference type="NCBI Taxonomy" id="35708"/>
    <lineage>
        <taxon>Eukaryota</taxon>
        <taxon>Viridiplantae</taxon>
        <taxon>Streptophyta</taxon>
        <taxon>Embryophyta</taxon>
        <taxon>Tracheophyta</taxon>
        <taxon>Spermatophyta</taxon>
        <taxon>Magnoliopsida</taxon>
        <taxon>Liliopsida</taxon>
        <taxon>Poales</taxon>
        <taxon>Poaceae</taxon>
        <taxon>PACMAD clade</taxon>
        <taxon>Arundinoideae</taxon>
        <taxon>Arundineae</taxon>
        <taxon>Arundo</taxon>
    </lineage>
</organism>
<reference evidence="1" key="2">
    <citation type="journal article" date="2015" name="Data Brief">
        <title>Shoot transcriptome of the giant reed, Arundo donax.</title>
        <authorList>
            <person name="Barrero R.A."/>
            <person name="Guerrero F.D."/>
            <person name="Moolhuijzen P."/>
            <person name="Goolsby J.A."/>
            <person name="Tidwell J."/>
            <person name="Bellgard S.E."/>
            <person name="Bellgard M.I."/>
        </authorList>
    </citation>
    <scope>NUCLEOTIDE SEQUENCE</scope>
    <source>
        <tissue evidence="1">Shoot tissue taken approximately 20 cm above the soil surface</tissue>
    </source>
</reference>